<dbReference type="Pfam" id="PF03106">
    <property type="entry name" value="WRKY"/>
    <property type="match status" value="1"/>
</dbReference>
<dbReference type="InterPro" id="IPR036576">
    <property type="entry name" value="WRKY_dom_sf"/>
</dbReference>
<accession>A0A9D5D4B3</accession>
<reference evidence="8" key="1">
    <citation type="submission" date="2021-03" db="EMBL/GenBank/DDBJ databases">
        <authorList>
            <person name="Li Z."/>
            <person name="Yang C."/>
        </authorList>
    </citation>
    <scope>NUCLEOTIDE SEQUENCE</scope>
    <source>
        <strain evidence="8">Dzin_1.0</strain>
        <tissue evidence="8">Leaf</tissue>
    </source>
</reference>
<comment type="subcellular location">
    <subcellularLocation>
        <location evidence="1">Nucleus</location>
    </subcellularLocation>
</comment>
<evidence type="ECO:0000256" key="1">
    <source>
        <dbReference type="ARBA" id="ARBA00004123"/>
    </source>
</evidence>
<sequence>MTTEMDGQELVPNQSKYNLRVLKEMREELGRLNVENKELRSMLDSMNSDFDNLKAQVEKIKRDQMEGDDGLMMMMMMTKKQVPLEFQKSKTWNSFVRSDEDNGSLTVKDGYQWRKYGQKVTKNNPFPRAYFRCAMAPSCSVRKKVQRCSNNASFLMATYEGEHNHPPPNKYLMNKSLDLTLSRNNQDQEVTGTTKIISEDENLSNFINGGGAATSSENNSLDECITLLKSDPKFKQLLAQKMAYYILNSNSKAE</sequence>
<gene>
    <name evidence="8" type="ORF">J5N97_002650</name>
</gene>
<dbReference type="GO" id="GO:0043565">
    <property type="term" value="F:sequence-specific DNA binding"/>
    <property type="evidence" value="ECO:0007669"/>
    <property type="project" value="InterPro"/>
</dbReference>
<feature type="domain" description="WRKY" evidence="7">
    <location>
        <begin position="102"/>
        <end position="168"/>
    </location>
</feature>
<protein>
    <recommendedName>
        <fullName evidence="7">WRKY domain-containing protein</fullName>
    </recommendedName>
</protein>
<evidence type="ECO:0000256" key="6">
    <source>
        <dbReference type="SAM" id="Coils"/>
    </source>
</evidence>
<evidence type="ECO:0000256" key="5">
    <source>
        <dbReference type="ARBA" id="ARBA00023242"/>
    </source>
</evidence>
<comment type="caution">
    <text evidence="8">The sequence shown here is derived from an EMBL/GenBank/DDBJ whole genome shotgun (WGS) entry which is preliminary data.</text>
</comment>
<keyword evidence="5" id="KW-0539">Nucleus</keyword>
<dbReference type="Proteomes" id="UP001085076">
    <property type="component" value="Miscellaneous, Linkage group lg01"/>
</dbReference>
<proteinExistence type="predicted"/>
<keyword evidence="6" id="KW-0175">Coiled coil</keyword>
<dbReference type="AlphaFoldDB" id="A0A9D5D4B3"/>
<dbReference type="EMBL" id="JAGGNH010000001">
    <property type="protein sequence ID" value="KAJ0984294.1"/>
    <property type="molecule type" value="Genomic_DNA"/>
</dbReference>
<organism evidence="8 9">
    <name type="scientific">Dioscorea zingiberensis</name>
    <dbReference type="NCBI Taxonomy" id="325984"/>
    <lineage>
        <taxon>Eukaryota</taxon>
        <taxon>Viridiplantae</taxon>
        <taxon>Streptophyta</taxon>
        <taxon>Embryophyta</taxon>
        <taxon>Tracheophyta</taxon>
        <taxon>Spermatophyta</taxon>
        <taxon>Magnoliopsida</taxon>
        <taxon>Liliopsida</taxon>
        <taxon>Dioscoreales</taxon>
        <taxon>Dioscoreaceae</taxon>
        <taxon>Dioscorea</taxon>
    </lineage>
</organism>
<dbReference type="PANTHER" id="PTHR31429:SF3">
    <property type="entry name" value="WRKY TRANSCRIPTION FACTOR 40-RELATED"/>
    <property type="match status" value="1"/>
</dbReference>
<keyword evidence="2" id="KW-0805">Transcription regulation</keyword>
<dbReference type="OrthoDB" id="775352at2759"/>
<keyword evidence="4" id="KW-0804">Transcription</keyword>
<dbReference type="GO" id="GO:0003700">
    <property type="term" value="F:DNA-binding transcription factor activity"/>
    <property type="evidence" value="ECO:0007669"/>
    <property type="project" value="InterPro"/>
</dbReference>
<dbReference type="InterPro" id="IPR044810">
    <property type="entry name" value="WRKY_plant"/>
</dbReference>
<name>A0A9D5D4B3_9LILI</name>
<evidence type="ECO:0000256" key="2">
    <source>
        <dbReference type="ARBA" id="ARBA00023015"/>
    </source>
</evidence>
<keyword evidence="9" id="KW-1185">Reference proteome</keyword>
<feature type="coiled-coil region" evidence="6">
    <location>
        <begin position="22"/>
        <end position="63"/>
    </location>
</feature>
<dbReference type="SMART" id="SM00774">
    <property type="entry name" value="WRKY"/>
    <property type="match status" value="1"/>
</dbReference>
<keyword evidence="3" id="KW-0238">DNA-binding</keyword>
<evidence type="ECO:0000313" key="8">
    <source>
        <dbReference type="EMBL" id="KAJ0984294.1"/>
    </source>
</evidence>
<dbReference type="Gene3D" id="2.20.25.80">
    <property type="entry name" value="WRKY domain"/>
    <property type="match status" value="1"/>
</dbReference>
<evidence type="ECO:0000259" key="7">
    <source>
        <dbReference type="PROSITE" id="PS50811"/>
    </source>
</evidence>
<dbReference type="GO" id="GO:0005634">
    <property type="term" value="C:nucleus"/>
    <property type="evidence" value="ECO:0007669"/>
    <property type="project" value="UniProtKB-SubCell"/>
</dbReference>
<evidence type="ECO:0000256" key="4">
    <source>
        <dbReference type="ARBA" id="ARBA00023163"/>
    </source>
</evidence>
<dbReference type="SUPFAM" id="SSF118290">
    <property type="entry name" value="WRKY DNA-binding domain"/>
    <property type="match status" value="1"/>
</dbReference>
<evidence type="ECO:0000313" key="9">
    <source>
        <dbReference type="Proteomes" id="UP001085076"/>
    </source>
</evidence>
<dbReference type="PROSITE" id="PS50811">
    <property type="entry name" value="WRKY"/>
    <property type="match status" value="1"/>
</dbReference>
<dbReference type="PANTHER" id="PTHR31429">
    <property type="entry name" value="WRKY TRANSCRIPTION FACTOR 36-RELATED"/>
    <property type="match status" value="1"/>
</dbReference>
<evidence type="ECO:0000256" key="3">
    <source>
        <dbReference type="ARBA" id="ARBA00023125"/>
    </source>
</evidence>
<dbReference type="InterPro" id="IPR003657">
    <property type="entry name" value="WRKY_dom"/>
</dbReference>
<reference evidence="8" key="2">
    <citation type="journal article" date="2022" name="Hortic Res">
        <title>The genome of Dioscorea zingiberensis sheds light on the biosynthesis, origin and evolution of the medicinally important diosgenin saponins.</title>
        <authorList>
            <person name="Li Y."/>
            <person name="Tan C."/>
            <person name="Li Z."/>
            <person name="Guo J."/>
            <person name="Li S."/>
            <person name="Chen X."/>
            <person name="Wang C."/>
            <person name="Dai X."/>
            <person name="Yang H."/>
            <person name="Song W."/>
            <person name="Hou L."/>
            <person name="Xu J."/>
            <person name="Tong Z."/>
            <person name="Xu A."/>
            <person name="Yuan X."/>
            <person name="Wang W."/>
            <person name="Yang Q."/>
            <person name="Chen L."/>
            <person name="Sun Z."/>
            <person name="Wang K."/>
            <person name="Pan B."/>
            <person name="Chen J."/>
            <person name="Bao Y."/>
            <person name="Liu F."/>
            <person name="Qi X."/>
            <person name="Gang D.R."/>
            <person name="Wen J."/>
            <person name="Li J."/>
        </authorList>
    </citation>
    <scope>NUCLEOTIDE SEQUENCE</scope>
    <source>
        <strain evidence="8">Dzin_1.0</strain>
    </source>
</reference>